<dbReference type="OMA" id="ADWNIYT"/>
<evidence type="ECO:0000259" key="1">
    <source>
        <dbReference type="Pfam" id="PF00501"/>
    </source>
</evidence>
<evidence type="ECO:0000313" key="3">
    <source>
        <dbReference type="Proteomes" id="UP000258309"/>
    </source>
</evidence>
<name>A0A3E2HJJ3_SCYLI</name>
<dbReference type="GO" id="GO:0004467">
    <property type="term" value="F:long-chain fatty acid-CoA ligase activity"/>
    <property type="evidence" value="ECO:0007669"/>
    <property type="project" value="TreeGrafter"/>
</dbReference>
<keyword evidence="3" id="KW-1185">Reference proteome</keyword>
<reference evidence="2 3" key="1">
    <citation type="submission" date="2018-05" db="EMBL/GenBank/DDBJ databases">
        <title>Draft genome sequence of Scytalidium lignicola DSM 105466, a ubiquitous saprotrophic fungus.</title>
        <authorList>
            <person name="Buettner E."/>
            <person name="Gebauer A.M."/>
            <person name="Hofrichter M."/>
            <person name="Liers C."/>
            <person name="Kellner H."/>
        </authorList>
    </citation>
    <scope>NUCLEOTIDE SEQUENCE [LARGE SCALE GENOMIC DNA]</scope>
    <source>
        <strain evidence="2 3">DSM 105466</strain>
    </source>
</reference>
<dbReference type="Gene3D" id="3.40.50.12780">
    <property type="entry name" value="N-terminal domain of ligase-like"/>
    <property type="match status" value="1"/>
</dbReference>
<dbReference type="OrthoDB" id="4138492at2759"/>
<dbReference type="Proteomes" id="UP000258309">
    <property type="component" value="Unassembled WGS sequence"/>
</dbReference>
<gene>
    <name evidence="2" type="ORF">B7463_g2848</name>
</gene>
<sequence>MDNLLLKLDETVTGLFADWDLFTTCLASTLVGFIFYQIFTSRDPDSHPMLLARQAQASSVRQEGESAVFRSPSVPHGMPLNTGLNVKDPGTSKWSRGRDGDLRDIWRKVVAGPTYHEGNTKNERGSIFTVLGSDQIIEHNLADITRQINVIGQHIKQNGGSRVAIYLPNSIEFLATLFASAFYDLTVILLPYDKSTEAIATFLAKSQADTVVAAVGSFPFDAVTNSYKGLKAIVWVVDEGSKHMDWNEVPSGTGGAVNVSTWQDLVQDEGASASSELPPAGTSGETKNIIAFWPSEESDVGELVEYTQTNIVAAISGQIASLPTVQRISNSDLFLPADSLSTIYPLVMTLTALFSNASVALNSVAGRTPNLASACQGIAPSIIVASSSTLAKVHTETAQKLSSPLYKLIHFFQTRTLVQGGVMPFETTLSRLYDSSRPRLSTSPGKLRLIFTSAQADVETEPLSAEALSDLRIYTGARVVYALTAAKVAGAVAQTNVYDYRVNNVPEKYSHFGAPLNCVEVYFKDKGEYKTTDATAIGEIFARGPAVVGGEASLNIVGRFKEDHTLALV</sequence>
<dbReference type="EMBL" id="NCSJ02000035">
    <property type="protein sequence ID" value="RFU33475.1"/>
    <property type="molecule type" value="Genomic_DNA"/>
</dbReference>
<comment type="caution">
    <text evidence="2">The sequence shown here is derived from an EMBL/GenBank/DDBJ whole genome shotgun (WGS) entry which is preliminary data.</text>
</comment>
<organism evidence="2 3">
    <name type="scientific">Scytalidium lignicola</name>
    <name type="common">Hyphomycete</name>
    <dbReference type="NCBI Taxonomy" id="5539"/>
    <lineage>
        <taxon>Eukaryota</taxon>
        <taxon>Fungi</taxon>
        <taxon>Dikarya</taxon>
        <taxon>Ascomycota</taxon>
        <taxon>Pezizomycotina</taxon>
        <taxon>Leotiomycetes</taxon>
        <taxon>Leotiomycetes incertae sedis</taxon>
        <taxon>Scytalidium</taxon>
    </lineage>
</organism>
<dbReference type="SUPFAM" id="SSF56801">
    <property type="entry name" value="Acetyl-CoA synthetase-like"/>
    <property type="match status" value="1"/>
</dbReference>
<dbReference type="AlphaFoldDB" id="A0A3E2HJJ3"/>
<dbReference type="STRING" id="5539.A0A3E2HJJ3"/>
<dbReference type="PANTHER" id="PTHR43272">
    <property type="entry name" value="LONG-CHAIN-FATTY-ACID--COA LIGASE"/>
    <property type="match status" value="1"/>
</dbReference>
<dbReference type="InterPro" id="IPR042099">
    <property type="entry name" value="ANL_N_sf"/>
</dbReference>
<feature type="domain" description="AMP-dependent synthetase/ligase" evidence="1">
    <location>
        <begin position="154"/>
        <end position="223"/>
    </location>
</feature>
<feature type="non-terminal residue" evidence="2">
    <location>
        <position position="1"/>
    </location>
</feature>
<feature type="non-terminal residue" evidence="2">
    <location>
        <position position="569"/>
    </location>
</feature>
<evidence type="ECO:0000313" key="2">
    <source>
        <dbReference type="EMBL" id="RFU33475.1"/>
    </source>
</evidence>
<dbReference type="GO" id="GO:0005783">
    <property type="term" value="C:endoplasmic reticulum"/>
    <property type="evidence" value="ECO:0007669"/>
    <property type="project" value="TreeGrafter"/>
</dbReference>
<protein>
    <recommendedName>
        <fullName evidence="1">AMP-dependent synthetase/ligase domain-containing protein</fullName>
    </recommendedName>
</protein>
<proteinExistence type="predicted"/>
<accession>A0A3E2HJJ3</accession>
<dbReference type="Pfam" id="PF00501">
    <property type="entry name" value="AMP-binding"/>
    <property type="match status" value="1"/>
</dbReference>
<dbReference type="GO" id="GO:0016020">
    <property type="term" value="C:membrane"/>
    <property type="evidence" value="ECO:0007669"/>
    <property type="project" value="TreeGrafter"/>
</dbReference>
<dbReference type="PANTHER" id="PTHR43272:SF11">
    <property type="entry name" value="AMP-DEPENDENT SYNTHETASE_LIGASE DOMAIN-CONTAINING PROTEIN"/>
    <property type="match status" value="1"/>
</dbReference>
<dbReference type="InterPro" id="IPR000873">
    <property type="entry name" value="AMP-dep_synth/lig_dom"/>
</dbReference>